<keyword evidence="2" id="KW-1185">Reference proteome</keyword>
<proteinExistence type="predicted"/>
<gene>
    <name evidence="1" type="ORF">H2198_001201</name>
</gene>
<name>A0ACC3AHL5_9EURO</name>
<evidence type="ECO:0000313" key="1">
    <source>
        <dbReference type="EMBL" id="KAJ9662752.1"/>
    </source>
</evidence>
<dbReference type="Proteomes" id="UP001172386">
    <property type="component" value="Unassembled WGS sequence"/>
</dbReference>
<comment type="caution">
    <text evidence="1">The sequence shown here is derived from an EMBL/GenBank/DDBJ whole genome shotgun (WGS) entry which is preliminary data.</text>
</comment>
<protein>
    <submittedName>
        <fullName evidence="1">Uncharacterized protein</fullName>
    </submittedName>
</protein>
<dbReference type="EMBL" id="JAPDRQ010000013">
    <property type="protein sequence ID" value="KAJ9662752.1"/>
    <property type="molecule type" value="Genomic_DNA"/>
</dbReference>
<reference evidence="1" key="1">
    <citation type="submission" date="2022-10" db="EMBL/GenBank/DDBJ databases">
        <title>Culturing micro-colonial fungi from biological soil crusts in the Mojave desert and describing Neophaeococcomyces mojavensis, and introducing the new genera and species Taxawa tesnikishii.</title>
        <authorList>
            <person name="Kurbessoian T."/>
            <person name="Stajich J.E."/>
        </authorList>
    </citation>
    <scope>NUCLEOTIDE SEQUENCE</scope>
    <source>
        <strain evidence="1">JES_112</strain>
    </source>
</reference>
<organism evidence="1 2">
    <name type="scientific">Neophaeococcomyces mojaviensis</name>
    <dbReference type="NCBI Taxonomy" id="3383035"/>
    <lineage>
        <taxon>Eukaryota</taxon>
        <taxon>Fungi</taxon>
        <taxon>Dikarya</taxon>
        <taxon>Ascomycota</taxon>
        <taxon>Pezizomycotina</taxon>
        <taxon>Eurotiomycetes</taxon>
        <taxon>Chaetothyriomycetidae</taxon>
        <taxon>Chaetothyriales</taxon>
        <taxon>Chaetothyriales incertae sedis</taxon>
        <taxon>Neophaeococcomyces</taxon>
    </lineage>
</organism>
<accession>A0ACC3AHL5</accession>
<sequence length="1029" mass="114181">MAVILHQTISNPFGSTPARPSCRLDEPFSFLDKAPDFDTISLDTVVRERTRQQSPASFLSVASAPPIRNNENLSPLAKLRDGTVPLRAISSQTPKSCEKDAFQGQIRPRNFTYQPLVRDVPFVEIEDDRDDVAENKLSSEEDSDAGNLLIKAESKPESGIHLISRPYTPAPSLHNTTQDKNTSVSKVKDAGYIQNGMVTPETGLLSRIRELRQQSAGRDAFMGEISPTPSEYLLHHQRLSDSSSGFVHSMKTASMTNASFSVHPRSSRLGRSTDSHMLFGSQPRGSLDSDRPLSSGSLDDAALRRGLRRQQIIDELVATEESYIADLKALAYLYSTLLASASSIPNRMRLAIQQNVDEILHVHEKLLQRFHNARLQAAARRWADTAVPERLGHHRRSHLRNSERGSHTRSSRTNRRTKSIDSADAAGHRPQQSGAAEPIDVYEITAIFKDAMKSFYAYEEYCANYEIIGHELQKHMPGIWPTYESGMESLARAIVAIDQRSINDKKGLTVGDLLIKPIQRITKYPLLLEQLLDSTPMTDAPGTRTELDLVLQAIRDVVQMVNLATDNHFARLAIQRRWLLQDRLNLSRLNISGEQFRTLGTIELCGVLHVAYQSIVTVSGGYALCVLFDEHLLVAFPIGSTGYFEAIAIIQLCDMKITSPTDGKGMQCVSTVFTWKASFACAGHFHELLFSGCSRTEEETWIAGIKGEFSDPVHHPSDTGMSVFTCLAIDLVSTGVVFTSQKSLSRESSIQRAATVAGRTSISQVIIRNTHNAQHLHEYRDSVTTTTTINRSQSHATTKRIPVIEPKRSERARLENSISDIWTKERLPFPGMVGSRGGQIIRASAGSLARKLSLASIHTPFSKGRTSSLSMASRKSYDLFSDAKSTFEIRRREPDYLQPSRMKPKDIPEVDDMRSVVGRMIGGGAPVARRDMIPGNRSTTGDRDRTNRISSVRDINPDDPASLFYEDFGRLQSHNGPIMADSIEYNEALVSGGINAAQTRRKKWSNPISRLRGLGSEAMSILQFNSSKG</sequence>
<evidence type="ECO:0000313" key="2">
    <source>
        <dbReference type="Proteomes" id="UP001172386"/>
    </source>
</evidence>